<keyword evidence="6" id="KW-1133">Transmembrane helix</keyword>
<dbReference type="InterPro" id="IPR036396">
    <property type="entry name" value="Cyt_P450_sf"/>
</dbReference>
<keyword evidence="2 4" id="KW-0479">Metal-binding</keyword>
<dbReference type="EMBL" id="JAGMWT010000020">
    <property type="protein sequence ID" value="KAH7112945.1"/>
    <property type="molecule type" value="Genomic_DNA"/>
</dbReference>
<dbReference type="PANTHER" id="PTHR24305">
    <property type="entry name" value="CYTOCHROME P450"/>
    <property type="match status" value="1"/>
</dbReference>
<dbReference type="Proteomes" id="UP000700596">
    <property type="component" value="Unassembled WGS sequence"/>
</dbReference>
<feature type="binding site" description="axial binding residue" evidence="4">
    <location>
        <position position="456"/>
    </location>
    <ligand>
        <name>heme</name>
        <dbReference type="ChEBI" id="CHEBI:30413"/>
    </ligand>
    <ligandPart>
        <name>Fe</name>
        <dbReference type="ChEBI" id="CHEBI:18248"/>
    </ligandPart>
</feature>
<evidence type="ECO:0000256" key="4">
    <source>
        <dbReference type="PIRSR" id="PIRSR602401-1"/>
    </source>
</evidence>
<dbReference type="InterPro" id="IPR050121">
    <property type="entry name" value="Cytochrome_P450_monoxygenase"/>
</dbReference>
<reference evidence="7" key="1">
    <citation type="journal article" date="2021" name="Nat. Commun.">
        <title>Genetic determinants of endophytism in the Arabidopsis root mycobiome.</title>
        <authorList>
            <person name="Mesny F."/>
            <person name="Miyauchi S."/>
            <person name="Thiergart T."/>
            <person name="Pickel B."/>
            <person name="Atanasova L."/>
            <person name="Karlsson M."/>
            <person name="Huettel B."/>
            <person name="Barry K.W."/>
            <person name="Haridas S."/>
            <person name="Chen C."/>
            <person name="Bauer D."/>
            <person name="Andreopoulos W."/>
            <person name="Pangilinan J."/>
            <person name="LaButti K."/>
            <person name="Riley R."/>
            <person name="Lipzen A."/>
            <person name="Clum A."/>
            <person name="Drula E."/>
            <person name="Henrissat B."/>
            <person name="Kohler A."/>
            <person name="Grigoriev I.V."/>
            <person name="Martin F.M."/>
            <person name="Hacquard S."/>
        </authorList>
    </citation>
    <scope>NUCLEOTIDE SEQUENCE</scope>
    <source>
        <strain evidence="7">MPI-CAGE-CH-0243</strain>
    </source>
</reference>
<dbReference type="FunFam" id="1.10.630.10:FF:000426">
    <property type="entry name" value="Uncharacterized protein"/>
    <property type="match status" value="1"/>
</dbReference>
<dbReference type="Gene3D" id="1.10.630.10">
    <property type="entry name" value="Cytochrome P450"/>
    <property type="match status" value="1"/>
</dbReference>
<gene>
    <name evidence="7" type="ORF">B0J11DRAFT_497975</name>
</gene>
<sequence>MTMGTGLLFQFPIGLVAGLSNIVALAALALLYIVTLTFYRLTLHPLAKFPGPRLAAVTSWYEAYYEIILEGQYSNKIGKLHDKYGPIIRVTPHEIHIRDSRFFEEFYTKSLLLDKHGWDKRFGCENGLLTTVDAGVHRKRRAAISHMFSRRSIVNFIHIINRHVDTFATRIKGFEGGKEPLNLTLAFPALTGDIIMDYFFGFNYEQLKNPNFESFHDAFMKVAGSGHVATQFPVIFPIMNALPDFITTFLQPAAAPLLKFKRDTQVTISRSLSGDTVQTNDAKRTIFQEILSSSLPSSDKSPSRLADEAQIIIGGGVETTAFALNIAAYHIINTPRIYDRLHADLLTTFPEKTELDLIKLESIPYLRACILEATRMSYGLSARNPRTFKEPLNYKHHSIPAGTIIAMTISNVSHDEEIFPDSRTYIPERWLDSPKTSDGIPLERFMVSFGRGGRSCLGINLAWAELYLTLGMMFRRFEWEVVEGGKRDVEMGHDFFIPVIAAGAEGVRVRTWEVEK</sequence>
<evidence type="ECO:0000256" key="1">
    <source>
        <dbReference type="ARBA" id="ARBA00001971"/>
    </source>
</evidence>
<keyword evidence="5" id="KW-0560">Oxidoreductase</keyword>
<dbReference type="PROSITE" id="PS00086">
    <property type="entry name" value="CYTOCHROME_P450"/>
    <property type="match status" value="1"/>
</dbReference>
<dbReference type="GO" id="GO:0005506">
    <property type="term" value="F:iron ion binding"/>
    <property type="evidence" value="ECO:0007669"/>
    <property type="project" value="InterPro"/>
</dbReference>
<dbReference type="InterPro" id="IPR002401">
    <property type="entry name" value="Cyt_P450_E_grp-I"/>
</dbReference>
<dbReference type="SUPFAM" id="SSF48264">
    <property type="entry name" value="Cytochrome P450"/>
    <property type="match status" value="1"/>
</dbReference>
<dbReference type="Pfam" id="PF00067">
    <property type="entry name" value="p450"/>
    <property type="match status" value="1"/>
</dbReference>
<keyword evidence="8" id="KW-1185">Reference proteome</keyword>
<evidence type="ECO:0000313" key="8">
    <source>
        <dbReference type="Proteomes" id="UP000700596"/>
    </source>
</evidence>
<comment type="similarity">
    <text evidence="5">Belongs to the cytochrome P450 family.</text>
</comment>
<proteinExistence type="inferred from homology"/>
<keyword evidence="3 4" id="KW-0408">Iron</keyword>
<feature type="transmembrane region" description="Helical" evidence="6">
    <location>
        <begin position="12"/>
        <end position="39"/>
    </location>
</feature>
<dbReference type="InterPro" id="IPR001128">
    <property type="entry name" value="Cyt_P450"/>
</dbReference>
<dbReference type="AlphaFoldDB" id="A0A9P9D566"/>
<comment type="caution">
    <text evidence="7">The sequence shown here is derived from an EMBL/GenBank/DDBJ whole genome shotgun (WGS) entry which is preliminary data.</text>
</comment>
<dbReference type="PRINTS" id="PR00463">
    <property type="entry name" value="EP450I"/>
</dbReference>
<keyword evidence="6" id="KW-0472">Membrane</keyword>
<keyword evidence="5" id="KW-0503">Monooxygenase</keyword>
<name>A0A9P9D566_9PLEO</name>
<dbReference type="GO" id="GO:0016705">
    <property type="term" value="F:oxidoreductase activity, acting on paired donors, with incorporation or reduction of molecular oxygen"/>
    <property type="evidence" value="ECO:0007669"/>
    <property type="project" value="InterPro"/>
</dbReference>
<accession>A0A9P9D566</accession>
<protein>
    <submittedName>
        <fullName evidence="7">Cytochrome P450</fullName>
    </submittedName>
</protein>
<keyword evidence="4 5" id="KW-0349">Heme</keyword>
<evidence type="ECO:0000256" key="2">
    <source>
        <dbReference type="ARBA" id="ARBA00022723"/>
    </source>
</evidence>
<dbReference type="InterPro" id="IPR017972">
    <property type="entry name" value="Cyt_P450_CS"/>
</dbReference>
<keyword evidence="6" id="KW-0812">Transmembrane</keyword>
<dbReference type="CDD" id="cd11062">
    <property type="entry name" value="CYP58-like"/>
    <property type="match status" value="1"/>
</dbReference>
<dbReference type="GO" id="GO:0004497">
    <property type="term" value="F:monooxygenase activity"/>
    <property type="evidence" value="ECO:0007669"/>
    <property type="project" value="UniProtKB-KW"/>
</dbReference>
<dbReference type="OrthoDB" id="3945418at2759"/>
<comment type="cofactor">
    <cofactor evidence="1 4">
        <name>heme</name>
        <dbReference type="ChEBI" id="CHEBI:30413"/>
    </cofactor>
</comment>
<dbReference type="PANTHER" id="PTHR24305:SF152">
    <property type="entry name" value="P450, PUTATIVE (EUROFUNG)-RELATED"/>
    <property type="match status" value="1"/>
</dbReference>
<evidence type="ECO:0000256" key="5">
    <source>
        <dbReference type="RuleBase" id="RU000461"/>
    </source>
</evidence>
<evidence type="ECO:0000256" key="6">
    <source>
        <dbReference type="SAM" id="Phobius"/>
    </source>
</evidence>
<evidence type="ECO:0000313" key="7">
    <source>
        <dbReference type="EMBL" id="KAH7112945.1"/>
    </source>
</evidence>
<dbReference type="GO" id="GO:0020037">
    <property type="term" value="F:heme binding"/>
    <property type="evidence" value="ECO:0007669"/>
    <property type="project" value="InterPro"/>
</dbReference>
<evidence type="ECO:0000256" key="3">
    <source>
        <dbReference type="ARBA" id="ARBA00023004"/>
    </source>
</evidence>
<organism evidence="7 8">
    <name type="scientific">Dendryphion nanum</name>
    <dbReference type="NCBI Taxonomy" id="256645"/>
    <lineage>
        <taxon>Eukaryota</taxon>
        <taxon>Fungi</taxon>
        <taxon>Dikarya</taxon>
        <taxon>Ascomycota</taxon>
        <taxon>Pezizomycotina</taxon>
        <taxon>Dothideomycetes</taxon>
        <taxon>Pleosporomycetidae</taxon>
        <taxon>Pleosporales</taxon>
        <taxon>Torulaceae</taxon>
        <taxon>Dendryphion</taxon>
    </lineage>
</organism>